<gene>
    <name evidence="6" type="ORF">SAMN06295960_4446</name>
</gene>
<dbReference type="AlphaFoldDB" id="A0A1X7LVG6"/>
<dbReference type="STRING" id="1852522.SAMN06295960_4446"/>
<evidence type="ECO:0000256" key="4">
    <source>
        <dbReference type="ARBA" id="ARBA00023163"/>
    </source>
</evidence>
<dbReference type="Pfam" id="PF03466">
    <property type="entry name" value="LysR_substrate"/>
    <property type="match status" value="1"/>
</dbReference>
<protein>
    <submittedName>
        <fullName evidence="6">DNA-binding transcriptional regulator, LysR family</fullName>
    </submittedName>
</protein>
<evidence type="ECO:0000256" key="1">
    <source>
        <dbReference type="ARBA" id="ARBA00009437"/>
    </source>
</evidence>
<dbReference type="EMBL" id="FXAZ01000008">
    <property type="protein sequence ID" value="SMG57504.1"/>
    <property type="molecule type" value="Genomic_DNA"/>
</dbReference>
<comment type="similarity">
    <text evidence="1">Belongs to the LysR transcriptional regulatory family.</text>
</comment>
<dbReference type="Gene3D" id="3.40.190.290">
    <property type="match status" value="1"/>
</dbReference>
<dbReference type="InterPro" id="IPR000847">
    <property type="entry name" value="LysR_HTH_N"/>
</dbReference>
<dbReference type="GO" id="GO:0003700">
    <property type="term" value="F:DNA-binding transcription factor activity"/>
    <property type="evidence" value="ECO:0007669"/>
    <property type="project" value="InterPro"/>
</dbReference>
<dbReference type="GO" id="GO:0000976">
    <property type="term" value="F:transcription cis-regulatory region binding"/>
    <property type="evidence" value="ECO:0007669"/>
    <property type="project" value="TreeGrafter"/>
</dbReference>
<keyword evidence="2" id="KW-0805">Transcription regulation</keyword>
<keyword evidence="3 6" id="KW-0238">DNA-binding</keyword>
<keyword evidence="7" id="KW-1185">Reference proteome</keyword>
<evidence type="ECO:0000259" key="5">
    <source>
        <dbReference type="PROSITE" id="PS50931"/>
    </source>
</evidence>
<dbReference type="RefSeq" id="WP_085498165.1">
    <property type="nucleotide sequence ID" value="NZ_FXAZ01000008.1"/>
</dbReference>
<dbReference type="SUPFAM" id="SSF46785">
    <property type="entry name" value="Winged helix' DNA-binding domain"/>
    <property type="match status" value="1"/>
</dbReference>
<evidence type="ECO:0000313" key="7">
    <source>
        <dbReference type="Proteomes" id="UP000193834"/>
    </source>
</evidence>
<dbReference type="InterPro" id="IPR036390">
    <property type="entry name" value="WH_DNA-bd_sf"/>
</dbReference>
<dbReference type="Proteomes" id="UP000193834">
    <property type="component" value="Unassembled WGS sequence"/>
</dbReference>
<dbReference type="InterPro" id="IPR005119">
    <property type="entry name" value="LysR_subst-bd"/>
</dbReference>
<keyword evidence="4" id="KW-0804">Transcription</keyword>
<evidence type="ECO:0000256" key="2">
    <source>
        <dbReference type="ARBA" id="ARBA00023015"/>
    </source>
</evidence>
<evidence type="ECO:0000313" key="6">
    <source>
        <dbReference type="EMBL" id="SMG57504.1"/>
    </source>
</evidence>
<dbReference type="Gene3D" id="1.10.10.10">
    <property type="entry name" value="Winged helix-like DNA-binding domain superfamily/Winged helix DNA-binding domain"/>
    <property type="match status" value="1"/>
</dbReference>
<sequence>MDSRDLKIFYTVAKLQSFSRAAAEMDYVQSNITLRIQKLEEELQTKLFERTNRGVRLLPAGELLLSYADNILALMDEAVEAIRPSAEVTIGAPQSLTAALLPKYLLTMKQQHPAISVRIKTLPAAELLTQLKQHRIDLAITNRPYQDPTLKTVHQNKESLYLVSGETACIKQALNLPAVVSSDPECPFRQALLLFIASQQAEPADLIEYDMLEPILYCVEQNSGITVLPEHLVRHPMQKHLLPKDIGEIKIQFVVNVKGARKKSVHSLLACIKSTSNERTDSSVLSQTT</sequence>
<proteinExistence type="inferred from homology"/>
<organism evidence="6 7">
    <name type="scientific">Paenibacillus aquistagni</name>
    <dbReference type="NCBI Taxonomy" id="1852522"/>
    <lineage>
        <taxon>Bacteria</taxon>
        <taxon>Bacillati</taxon>
        <taxon>Bacillota</taxon>
        <taxon>Bacilli</taxon>
        <taxon>Bacillales</taxon>
        <taxon>Paenibacillaceae</taxon>
        <taxon>Paenibacillus</taxon>
    </lineage>
</organism>
<name>A0A1X7LVG6_9BACL</name>
<dbReference type="Pfam" id="PF00126">
    <property type="entry name" value="HTH_1"/>
    <property type="match status" value="1"/>
</dbReference>
<feature type="domain" description="HTH lysR-type" evidence="5">
    <location>
        <begin position="1"/>
        <end position="58"/>
    </location>
</feature>
<dbReference type="PANTHER" id="PTHR30126">
    <property type="entry name" value="HTH-TYPE TRANSCRIPTIONAL REGULATOR"/>
    <property type="match status" value="1"/>
</dbReference>
<accession>A0A1X7LVG6</accession>
<dbReference type="OrthoDB" id="8479357at2"/>
<dbReference type="CDD" id="cd05466">
    <property type="entry name" value="PBP2_LTTR_substrate"/>
    <property type="match status" value="1"/>
</dbReference>
<reference evidence="6 7" key="1">
    <citation type="submission" date="2017-04" db="EMBL/GenBank/DDBJ databases">
        <authorList>
            <person name="Afonso C.L."/>
            <person name="Miller P.J."/>
            <person name="Scott M.A."/>
            <person name="Spackman E."/>
            <person name="Goraichik I."/>
            <person name="Dimitrov K.M."/>
            <person name="Suarez D.L."/>
            <person name="Swayne D.E."/>
        </authorList>
    </citation>
    <scope>NUCLEOTIDE SEQUENCE [LARGE SCALE GENOMIC DNA]</scope>
    <source>
        <strain evidence="6 7">11</strain>
    </source>
</reference>
<evidence type="ECO:0000256" key="3">
    <source>
        <dbReference type="ARBA" id="ARBA00023125"/>
    </source>
</evidence>
<dbReference type="FunFam" id="1.10.10.10:FF:000001">
    <property type="entry name" value="LysR family transcriptional regulator"/>
    <property type="match status" value="1"/>
</dbReference>
<dbReference type="PROSITE" id="PS50931">
    <property type="entry name" value="HTH_LYSR"/>
    <property type="match status" value="1"/>
</dbReference>
<dbReference type="SUPFAM" id="SSF53850">
    <property type="entry name" value="Periplasmic binding protein-like II"/>
    <property type="match status" value="1"/>
</dbReference>
<dbReference type="InterPro" id="IPR036388">
    <property type="entry name" value="WH-like_DNA-bd_sf"/>
</dbReference>
<dbReference type="PANTHER" id="PTHR30126:SF40">
    <property type="entry name" value="HTH-TYPE TRANSCRIPTIONAL REGULATOR GLTR"/>
    <property type="match status" value="1"/>
</dbReference>